<dbReference type="Proteomes" id="UP000242180">
    <property type="component" value="Unassembled WGS sequence"/>
</dbReference>
<name>A0A1X2HR71_SYNRA</name>
<reference evidence="1 2" key="1">
    <citation type="submission" date="2016-07" db="EMBL/GenBank/DDBJ databases">
        <title>Pervasive Adenine N6-methylation of Active Genes in Fungi.</title>
        <authorList>
            <consortium name="DOE Joint Genome Institute"/>
            <person name="Mondo S.J."/>
            <person name="Dannebaum R.O."/>
            <person name="Kuo R.C."/>
            <person name="Labutti K."/>
            <person name="Haridas S."/>
            <person name="Kuo A."/>
            <person name="Salamov A."/>
            <person name="Ahrendt S.R."/>
            <person name="Lipzen A."/>
            <person name="Sullivan W."/>
            <person name="Andreopoulos W.B."/>
            <person name="Clum A."/>
            <person name="Lindquist E."/>
            <person name="Daum C."/>
            <person name="Ramamoorthy G.K."/>
            <person name="Gryganskyi A."/>
            <person name="Culley D."/>
            <person name="Magnuson J.K."/>
            <person name="James T.Y."/>
            <person name="O'Malley M.A."/>
            <person name="Stajich J.E."/>
            <person name="Spatafora J.W."/>
            <person name="Visel A."/>
            <person name="Grigoriev I.V."/>
        </authorList>
    </citation>
    <scope>NUCLEOTIDE SEQUENCE [LARGE SCALE GENOMIC DNA]</scope>
    <source>
        <strain evidence="1 2">NRRL 2496</strain>
    </source>
</reference>
<sequence>MRTIVTYHPFFFLFCYSCQTSHPTAVMMRSTKTALQLDAILERPIQSTQPEILPPDISHKALALALRRKIRVQLARTSPDKRRALEQTLLCQSPFTPFMADEAAALLQEQVRATHFKGIPITAHTIQVDRKAVVSLWRAIVQDECLNASDLRADETPAQSFSVISIPVPISDVLRQDLPNKDAFFDTIQSNMHAITEDAQMLESATERVILHYAGHGLGNTPWRFRPDMFFPRKDQIRNTDYLDTLVKPLDLQKVEKLLQSSLDHQMFLSYTHVLFIRMRVFPSLRGLSRSKPHPFWKSLLDATDFPDPIKYIGSGKKVSPHATTWVKNGVYKWWYSGKAFKHSLHNVCQVLLWLRLAPHDEKQIFVTECMTKAEDEQADTTSGKPNKPSCPLFKLLQPTRVQIQRRERILLLSEHLKHIVMDDTFTGALNRDDIYSTIDRKDNVILTYLSRHEIDTLCYLANRLRLYAPRYHSPCHPLLHIPFVVMANTVLRTAGYPHLAQPLFHKGYLEGTDNKIQLSGTVLHDIFFKEGPYELADKTGRVVTAKDCYRRNYSRAIIGTIFDRDRIEAIGDEYGVTHILDYPILSSNDAVIIQGFRKGEYTQEEMEE</sequence>
<evidence type="ECO:0000313" key="2">
    <source>
        <dbReference type="Proteomes" id="UP000242180"/>
    </source>
</evidence>
<dbReference type="OrthoDB" id="2289268at2759"/>
<dbReference type="InParanoid" id="A0A1X2HR71"/>
<protein>
    <submittedName>
        <fullName evidence="1">Uncharacterized protein</fullName>
    </submittedName>
</protein>
<keyword evidence="2" id="KW-1185">Reference proteome</keyword>
<evidence type="ECO:0000313" key="1">
    <source>
        <dbReference type="EMBL" id="ORZ01376.1"/>
    </source>
</evidence>
<dbReference type="AlphaFoldDB" id="A0A1X2HR71"/>
<dbReference type="EMBL" id="MCGN01000002">
    <property type="protein sequence ID" value="ORZ01376.1"/>
    <property type="molecule type" value="Genomic_DNA"/>
</dbReference>
<accession>A0A1X2HR71</accession>
<gene>
    <name evidence="1" type="ORF">BCR43DRAFT_177120</name>
</gene>
<proteinExistence type="predicted"/>
<organism evidence="1 2">
    <name type="scientific">Syncephalastrum racemosum</name>
    <name type="common">Filamentous fungus</name>
    <dbReference type="NCBI Taxonomy" id="13706"/>
    <lineage>
        <taxon>Eukaryota</taxon>
        <taxon>Fungi</taxon>
        <taxon>Fungi incertae sedis</taxon>
        <taxon>Mucoromycota</taxon>
        <taxon>Mucoromycotina</taxon>
        <taxon>Mucoromycetes</taxon>
        <taxon>Mucorales</taxon>
        <taxon>Syncephalastraceae</taxon>
        <taxon>Syncephalastrum</taxon>
    </lineage>
</organism>
<comment type="caution">
    <text evidence="1">The sequence shown here is derived from an EMBL/GenBank/DDBJ whole genome shotgun (WGS) entry which is preliminary data.</text>
</comment>